<dbReference type="Gene3D" id="3.30.160.60">
    <property type="entry name" value="Classic Zinc Finger"/>
    <property type="match status" value="3"/>
</dbReference>
<dbReference type="InterPro" id="IPR013087">
    <property type="entry name" value="Znf_C2H2_type"/>
</dbReference>
<evidence type="ECO:0000256" key="5">
    <source>
        <dbReference type="ARBA" id="ARBA00022833"/>
    </source>
</evidence>
<dbReference type="InterPro" id="IPR036236">
    <property type="entry name" value="Znf_C2H2_sf"/>
</dbReference>
<keyword evidence="5" id="KW-0862">Zinc</keyword>
<evidence type="ECO:0000256" key="6">
    <source>
        <dbReference type="ARBA" id="ARBA00023015"/>
    </source>
</evidence>
<evidence type="ECO:0000256" key="8">
    <source>
        <dbReference type="ARBA" id="ARBA00023163"/>
    </source>
</evidence>
<comment type="caution">
    <text evidence="13">The sequence shown here is derived from an EMBL/GenBank/DDBJ whole genome shotgun (WGS) entry which is preliminary data.</text>
</comment>
<feature type="compositionally biased region" description="Low complexity" evidence="11">
    <location>
        <begin position="157"/>
        <end position="171"/>
    </location>
</feature>
<dbReference type="PANTHER" id="PTHR23235:SF142">
    <property type="entry name" value="ZINC FINGER PROTEIN 384"/>
    <property type="match status" value="1"/>
</dbReference>
<evidence type="ECO:0000313" key="14">
    <source>
        <dbReference type="Proteomes" id="UP000748531"/>
    </source>
</evidence>
<evidence type="ECO:0000259" key="12">
    <source>
        <dbReference type="PROSITE" id="PS50157"/>
    </source>
</evidence>
<dbReference type="FunFam" id="3.30.160.60:FF:000693">
    <property type="entry name" value="Snail family zinc finger 1a"/>
    <property type="match status" value="1"/>
</dbReference>
<feature type="domain" description="C2H2-type" evidence="12">
    <location>
        <begin position="416"/>
        <end position="439"/>
    </location>
</feature>
<accession>A0A8J4WU03</accession>
<evidence type="ECO:0000256" key="3">
    <source>
        <dbReference type="ARBA" id="ARBA00022737"/>
    </source>
</evidence>
<dbReference type="SUPFAM" id="SSF57667">
    <property type="entry name" value="beta-beta-alpha zinc fingers"/>
    <property type="match status" value="3"/>
</dbReference>
<feature type="domain" description="C2H2-type" evidence="12">
    <location>
        <begin position="470"/>
        <end position="497"/>
    </location>
</feature>
<dbReference type="PROSITE" id="PS50157">
    <property type="entry name" value="ZINC_FINGER_C2H2_2"/>
    <property type="match status" value="3"/>
</dbReference>
<dbReference type="FunFam" id="3.30.160.60:FF:000322">
    <property type="entry name" value="GDNF-inducible zinc finger protein 1"/>
    <property type="match status" value="1"/>
</dbReference>
<evidence type="ECO:0000256" key="11">
    <source>
        <dbReference type="SAM" id="MobiDB-lite"/>
    </source>
</evidence>
<dbReference type="GO" id="GO:0000978">
    <property type="term" value="F:RNA polymerase II cis-regulatory region sequence-specific DNA binding"/>
    <property type="evidence" value="ECO:0007669"/>
    <property type="project" value="TreeGrafter"/>
</dbReference>
<dbReference type="AlphaFoldDB" id="A0A8J4WU03"/>
<evidence type="ECO:0000256" key="4">
    <source>
        <dbReference type="ARBA" id="ARBA00022771"/>
    </source>
</evidence>
<sequence>MNTSHPVSWESFNSPYSSMNVERNVPDLQPLNRHHCPTLRKCPTMDRTATNPSFGLHSMLNSLFSGQNAVGTSRWIVPPPQQLYELMQKWVNPSETASGKSSVSCVTTNRLQQGTPRKVLTATEAAVQDLSLNRTLDKWEVGSELNISDPGTFGTLPSPSTNSSPTEMNSTLMRNLTPKDRGRRHPSGTPHHLETKPPAKHFQSPDIYSPPNLRPFSFPNQKPPNFGSEQSAIHSKESLSDAHVNQQPCKETIQRLSKYAPETVPCELSDHSNVSLEHVRQQSMYQYYMYILQQYYYTQYQNWIRLLNESNHLNNAQSKEFASAPAHAPLGQACQSPGKSHPNAVNLTSPLSAKQSSTNTKPHKLRGIRKELSDKPTRSTFLCNPDCSKTSNSSTYTSPSNLPVSSIVWEDPTANYACKLCNKTYSQASALKMHVRTHTLPCRCAHCGKSFSRKWLLKGHERTHTGERPYACTVCGRSFADRSNLRAHMQTHQRDKRYTCCHCPRSFSRMGLLNKHLLQCLGPTGYNMNGSSASHVRPKEFGKTRECGPSWLEDTRSLGGNRNRVNFKRH</sequence>
<dbReference type="SMART" id="SM00355">
    <property type="entry name" value="ZnF_C2H2"/>
    <property type="match status" value="4"/>
</dbReference>
<proteinExistence type="predicted"/>
<gene>
    <name evidence="13" type="ORF">PHET_02141</name>
</gene>
<evidence type="ECO:0000256" key="9">
    <source>
        <dbReference type="ARBA" id="ARBA00023242"/>
    </source>
</evidence>
<keyword evidence="2" id="KW-0479">Metal-binding</keyword>
<keyword evidence="7" id="KW-0238">DNA-binding</keyword>
<evidence type="ECO:0000256" key="1">
    <source>
        <dbReference type="ARBA" id="ARBA00004123"/>
    </source>
</evidence>
<name>A0A8J4WU03_9TREM</name>
<keyword evidence="14" id="KW-1185">Reference proteome</keyword>
<keyword evidence="6" id="KW-0805">Transcription regulation</keyword>
<dbReference type="EMBL" id="LUCH01000786">
    <property type="protein sequence ID" value="KAF5404320.1"/>
    <property type="molecule type" value="Genomic_DNA"/>
</dbReference>
<reference evidence="13" key="1">
    <citation type="submission" date="2019-05" db="EMBL/GenBank/DDBJ databases">
        <title>Annotation for the trematode Paragonimus heterotremus.</title>
        <authorList>
            <person name="Choi Y.-J."/>
        </authorList>
    </citation>
    <scope>NUCLEOTIDE SEQUENCE</scope>
    <source>
        <strain evidence="13">LC</strain>
    </source>
</reference>
<dbReference type="GO" id="GO:0000981">
    <property type="term" value="F:DNA-binding transcription factor activity, RNA polymerase II-specific"/>
    <property type="evidence" value="ECO:0007669"/>
    <property type="project" value="TreeGrafter"/>
</dbReference>
<protein>
    <recommendedName>
        <fullName evidence="12">C2H2-type domain-containing protein</fullName>
    </recommendedName>
</protein>
<comment type="subcellular location">
    <subcellularLocation>
        <location evidence="1">Nucleus</location>
    </subcellularLocation>
</comment>
<dbReference type="Pfam" id="PF00096">
    <property type="entry name" value="zf-C2H2"/>
    <property type="match status" value="4"/>
</dbReference>
<feature type="compositionally biased region" description="Polar residues" evidence="11">
    <location>
        <begin position="333"/>
        <end position="360"/>
    </location>
</feature>
<evidence type="ECO:0000256" key="7">
    <source>
        <dbReference type="ARBA" id="ARBA00023125"/>
    </source>
</evidence>
<evidence type="ECO:0000313" key="13">
    <source>
        <dbReference type="EMBL" id="KAF5404320.1"/>
    </source>
</evidence>
<dbReference type="PANTHER" id="PTHR23235">
    <property type="entry name" value="KRUEPPEL-LIKE TRANSCRIPTION FACTOR"/>
    <property type="match status" value="1"/>
</dbReference>
<feature type="region of interest" description="Disordered" evidence="11">
    <location>
        <begin position="330"/>
        <end position="371"/>
    </location>
</feature>
<feature type="domain" description="C2H2-type" evidence="12">
    <location>
        <begin position="442"/>
        <end position="469"/>
    </location>
</feature>
<dbReference type="GO" id="GO:0008270">
    <property type="term" value="F:zinc ion binding"/>
    <property type="evidence" value="ECO:0007669"/>
    <property type="project" value="UniProtKB-KW"/>
</dbReference>
<dbReference type="OrthoDB" id="5428132at2759"/>
<dbReference type="FunFam" id="3.30.160.60:FF:000060">
    <property type="entry name" value="zinc finger protein 436"/>
    <property type="match status" value="1"/>
</dbReference>
<organism evidence="13 14">
    <name type="scientific">Paragonimus heterotremus</name>
    <dbReference type="NCBI Taxonomy" id="100268"/>
    <lineage>
        <taxon>Eukaryota</taxon>
        <taxon>Metazoa</taxon>
        <taxon>Spiralia</taxon>
        <taxon>Lophotrochozoa</taxon>
        <taxon>Platyhelminthes</taxon>
        <taxon>Trematoda</taxon>
        <taxon>Digenea</taxon>
        <taxon>Plagiorchiida</taxon>
        <taxon>Troglotremata</taxon>
        <taxon>Troglotrematidae</taxon>
        <taxon>Paragonimus</taxon>
    </lineage>
</organism>
<evidence type="ECO:0000256" key="2">
    <source>
        <dbReference type="ARBA" id="ARBA00022723"/>
    </source>
</evidence>
<keyword evidence="3" id="KW-0677">Repeat</keyword>
<dbReference type="GO" id="GO:0005634">
    <property type="term" value="C:nucleus"/>
    <property type="evidence" value="ECO:0007669"/>
    <property type="project" value="UniProtKB-SubCell"/>
</dbReference>
<dbReference type="PROSITE" id="PS00028">
    <property type="entry name" value="ZINC_FINGER_C2H2_1"/>
    <property type="match status" value="3"/>
</dbReference>
<feature type="region of interest" description="Disordered" evidence="11">
    <location>
        <begin position="143"/>
        <end position="236"/>
    </location>
</feature>
<evidence type="ECO:0000256" key="10">
    <source>
        <dbReference type="PROSITE-ProRule" id="PRU00042"/>
    </source>
</evidence>
<keyword evidence="9" id="KW-0539">Nucleus</keyword>
<keyword evidence="4 10" id="KW-0863">Zinc-finger</keyword>
<keyword evidence="8" id="KW-0804">Transcription</keyword>
<dbReference type="Proteomes" id="UP000748531">
    <property type="component" value="Unassembled WGS sequence"/>
</dbReference>